<dbReference type="Pfam" id="PF04738">
    <property type="entry name" value="Lant_dehydr_N"/>
    <property type="match status" value="1"/>
</dbReference>
<protein>
    <recommendedName>
        <fullName evidence="1">Lantibiotic dehydratase N-terminal domain-containing protein</fullName>
    </recommendedName>
</protein>
<evidence type="ECO:0000313" key="3">
    <source>
        <dbReference type="Proteomes" id="UP000271554"/>
    </source>
</evidence>
<accession>A0A387HJ25</accession>
<feature type="domain" description="Lantibiotic dehydratase N-terminal" evidence="1">
    <location>
        <begin position="154"/>
        <end position="799"/>
    </location>
</feature>
<dbReference type="AlphaFoldDB" id="A0A387HJ25"/>
<proteinExistence type="predicted"/>
<organism evidence="2 3">
    <name type="scientific">Streptomyces hundungensis</name>
    <dbReference type="NCBI Taxonomy" id="1077946"/>
    <lineage>
        <taxon>Bacteria</taxon>
        <taxon>Bacillati</taxon>
        <taxon>Actinomycetota</taxon>
        <taxon>Actinomycetes</taxon>
        <taxon>Kitasatosporales</taxon>
        <taxon>Streptomycetaceae</taxon>
        <taxon>Streptomyces</taxon>
    </lineage>
</organism>
<evidence type="ECO:0000313" key="2">
    <source>
        <dbReference type="EMBL" id="AYG80738.1"/>
    </source>
</evidence>
<dbReference type="Proteomes" id="UP000271554">
    <property type="component" value="Chromosome"/>
</dbReference>
<dbReference type="InterPro" id="IPR006827">
    <property type="entry name" value="Lant_deHydtase_N"/>
</dbReference>
<evidence type="ECO:0000259" key="1">
    <source>
        <dbReference type="Pfam" id="PF04738"/>
    </source>
</evidence>
<dbReference type="EMBL" id="CP032698">
    <property type="protein sequence ID" value="AYG80738.1"/>
    <property type="molecule type" value="Genomic_DNA"/>
</dbReference>
<reference evidence="2 3" key="1">
    <citation type="submission" date="2018-10" db="EMBL/GenBank/DDBJ databases">
        <title>Relationship between Morphology and Antimicrobial Activity in Streptomyces.</title>
        <authorList>
            <person name="Kang H.J."/>
            <person name="Kim S.B."/>
        </authorList>
    </citation>
    <scope>NUCLEOTIDE SEQUENCE [LARGE SCALE GENOMIC DNA]</scope>
    <source>
        <strain evidence="2 3">BH38</strain>
    </source>
</reference>
<name>A0A387HJ25_9ACTN</name>
<dbReference type="KEGG" id="shun:DWB77_02876"/>
<dbReference type="RefSeq" id="WP_216826850.1">
    <property type="nucleotide sequence ID" value="NZ_CP032698.1"/>
</dbReference>
<gene>
    <name evidence="2" type="ORF">DWB77_02876</name>
</gene>
<sequence>MRSDERPKRPTVPTAKVSPYVVFRRGRLPVAELEGLRFEGTWARVDEFRRLREACDQRASEVSDVLAALVPRVEESLRADVVKLRRDVFNQRADPARARLDVLESHLDEVTLRQVREWHALVGRLRDCESASRALFDEEMDAARDTLRRLFHHDAMVKSIQLSGDQLYQSLLRYASGEGGPVKPSRLRVIESSLVNFAYRAALKPSPFGRFTEVGAFPPDLPDAEGPEPEAETHSATTLNRVLLNWMVGGVQRVPGGFELGTLLLNSSLHAGDGVIEFIGIKADGRATEYGGSEGVVRLKRDKVVDTVLAATAEGSARVPAVLAALTAVTGDDAVSRKVVNALMRTGLLSFRPGIDEQDPGYSAKLGELLGSGTSEPLKVLTRDLATLRELETTFPDASAEERRHLLHSAGRAITEVAQVCAVGSPPDAIVRSPVYEDAWTRARPTTWSKPSLDAGLPALESLWRFSSMLDYGQVKRLGLYSFAVAEFGDRDTVPFLTFFDRLIRLSDAEQDAVFGGRASKEAETFAAQRTAALREIGAKIAWDGDVLRLSPEAITDACAGVKDCVDPDSITFRLQFTGGAPSPGIVVNGVLTGYGVYFSRFGAFIEGSAAENWTLRSALRDHLRQAFPGQTDLNAVLGFNFNLHPPLTDRVLDYPGSWPTTPDMKAYGVGALAVRVDHANRSLVLWDPAAGEAIDLMPMNFLIPVGVPVLYQLLEALSPTTRYPWQPLEDISHAMDPGAFPGSSRRLMVDDVVVNRRTWTVPAKDVPGLSEVSKDSYPALLAFDQWRQAQGLPRHAFVLCQTSAEYNVLSGRTRGLPRNWSDFEHLHRASVHKPMYVDFRNPYLVRSFAKSALSRDDVFVSIRECMPATEEYDGDRGPTAAEEFFVELYRN</sequence>
<keyword evidence="3" id="KW-1185">Reference proteome</keyword>